<dbReference type="Gene3D" id="3.90.1720.10">
    <property type="entry name" value="endopeptidase domain like (from Nostoc punctiforme)"/>
    <property type="match status" value="1"/>
</dbReference>
<dbReference type="OrthoDB" id="9807055at2"/>
<dbReference type="EMBL" id="CP032489">
    <property type="protein sequence ID" value="AYD47154.1"/>
    <property type="molecule type" value="Genomic_DNA"/>
</dbReference>
<proteinExistence type="inferred from homology"/>
<evidence type="ECO:0000256" key="7">
    <source>
        <dbReference type="SAM" id="SignalP"/>
    </source>
</evidence>
<keyword evidence="10" id="KW-1185">Reference proteome</keyword>
<keyword evidence="5" id="KW-0788">Thiol protease</keyword>
<evidence type="ECO:0000256" key="3">
    <source>
        <dbReference type="ARBA" id="ARBA00022729"/>
    </source>
</evidence>
<dbReference type="PANTHER" id="PTHR47360">
    <property type="entry name" value="MUREIN DD-ENDOPEPTIDASE MEPS/MUREIN LD-CARBOXYPEPTIDASE"/>
    <property type="match status" value="1"/>
</dbReference>
<dbReference type="InterPro" id="IPR052062">
    <property type="entry name" value="Murein_DD/LD_carboxypeptidase"/>
</dbReference>
<keyword evidence="3 7" id="KW-0732">Signal</keyword>
<dbReference type="KEGG" id="ark:D6B99_05720"/>
<evidence type="ECO:0000256" key="5">
    <source>
        <dbReference type="ARBA" id="ARBA00022807"/>
    </source>
</evidence>
<keyword evidence="4" id="KW-0378">Hydrolase</keyword>
<dbReference type="SUPFAM" id="SSF54001">
    <property type="entry name" value="Cysteine proteinases"/>
    <property type="match status" value="1"/>
</dbReference>
<reference evidence="9 10" key="1">
    <citation type="submission" date="2018-09" db="EMBL/GenBank/DDBJ databases">
        <title>Arachidicoccus sp. nov., a bacterium isolated from soil.</title>
        <authorList>
            <person name="Weon H.-Y."/>
            <person name="Kwon S.-W."/>
            <person name="Lee S.A."/>
        </authorList>
    </citation>
    <scope>NUCLEOTIDE SEQUENCE [LARGE SCALE GENOMIC DNA]</scope>
    <source>
        <strain evidence="9 10">KIS59-12</strain>
    </source>
</reference>
<evidence type="ECO:0000313" key="9">
    <source>
        <dbReference type="EMBL" id="AYD47154.1"/>
    </source>
</evidence>
<dbReference type="InterPro" id="IPR000064">
    <property type="entry name" value="NLP_P60_dom"/>
</dbReference>
<sequence length="227" mass="25438">MEKTKYLYIASISLLLVSCSASTKMHKTSNKNAVSSNRPKFLNGIEVNPGETVDSKSKSYDYKKEVEKNTSSRGDDTPNGNNGPASSLQKKYASLLGINADEVRDEPLLEQIDDWYGTPYVFGGTSKSGIDCSAFSRMILSSVFNTSIPRTAQQQYDISEHIKKDQLKEGDLVFFHTERYGRITHVGVFLQNNKFVHASTTGVMISDLDEDYWRKHYRGAGRAMPNQ</sequence>
<evidence type="ECO:0000256" key="2">
    <source>
        <dbReference type="ARBA" id="ARBA00022670"/>
    </source>
</evidence>
<accession>A0A386HPD9</accession>
<protein>
    <recommendedName>
        <fullName evidence="8">NlpC/P60 domain-containing protein</fullName>
    </recommendedName>
</protein>
<feature type="region of interest" description="Disordered" evidence="6">
    <location>
        <begin position="28"/>
        <end position="86"/>
    </location>
</feature>
<feature type="domain" description="NlpC/P60" evidence="8">
    <location>
        <begin position="102"/>
        <end position="224"/>
    </location>
</feature>
<organism evidence="9 10">
    <name type="scientific">Arachidicoccus soli</name>
    <dbReference type="NCBI Taxonomy" id="2341117"/>
    <lineage>
        <taxon>Bacteria</taxon>
        <taxon>Pseudomonadati</taxon>
        <taxon>Bacteroidota</taxon>
        <taxon>Chitinophagia</taxon>
        <taxon>Chitinophagales</taxon>
        <taxon>Chitinophagaceae</taxon>
        <taxon>Arachidicoccus</taxon>
    </lineage>
</organism>
<name>A0A386HPD9_9BACT</name>
<dbReference type="AlphaFoldDB" id="A0A386HPD9"/>
<feature type="chain" id="PRO_5017429961" description="NlpC/P60 domain-containing protein" evidence="7">
    <location>
        <begin position="24"/>
        <end position="227"/>
    </location>
</feature>
<feature type="signal peptide" evidence="7">
    <location>
        <begin position="1"/>
        <end position="23"/>
    </location>
</feature>
<evidence type="ECO:0000256" key="6">
    <source>
        <dbReference type="SAM" id="MobiDB-lite"/>
    </source>
</evidence>
<evidence type="ECO:0000256" key="4">
    <source>
        <dbReference type="ARBA" id="ARBA00022801"/>
    </source>
</evidence>
<dbReference type="GO" id="GO:0006508">
    <property type="term" value="P:proteolysis"/>
    <property type="evidence" value="ECO:0007669"/>
    <property type="project" value="UniProtKB-KW"/>
</dbReference>
<dbReference type="PROSITE" id="PS51935">
    <property type="entry name" value="NLPC_P60"/>
    <property type="match status" value="1"/>
</dbReference>
<dbReference type="Pfam" id="PF00877">
    <property type="entry name" value="NLPC_P60"/>
    <property type="match status" value="1"/>
</dbReference>
<comment type="similarity">
    <text evidence="1">Belongs to the peptidase C40 family.</text>
</comment>
<dbReference type="PANTHER" id="PTHR47360:SF1">
    <property type="entry name" value="ENDOPEPTIDASE NLPC-RELATED"/>
    <property type="match status" value="1"/>
</dbReference>
<keyword evidence="2" id="KW-0645">Protease</keyword>
<evidence type="ECO:0000313" key="10">
    <source>
        <dbReference type="Proteomes" id="UP000266118"/>
    </source>
</evidence>
<dbReference type="Proteomes" id="UP000266118">
    <property type="component" value="Chromosome"/>
</dbReference>
<evidence type="ECO:0000256" key="1">
    <source>
        <dbReference type="ARBA" id="ARBA00007074"/>
    </source>
</evidence>
<dbReference type="GO" id="GO:0008234">
    <property type="term" value="F:cysteine-type peptidase activity"/>
    <property type="evidence" value="ECO:0007669"/>
    <property type="project" value="UniProtKB-KW"/>
</dbReference>
<evidence type="ECO:0000259" key="8">
    <source>
        <dbReference type="PROSITE" id="PS51935"/>
    </source>
</evidence>
<dbReference type="InterPro" id="IPR038765">
    <property type="entry name" value="Papain-like_cys_pep_sf"/>
</dbReference>
<feature type="compositionally biased region" description="Basic and acidic residues" evidence="6">
    <location>
        <begin position="53"/>
        <end position="76"/>
    </location>
</feature>
<dbReference type="PROSITE" id="PS51257">
    <property type="entry name" value="PROKAR_LIPOPROTEIN"/>
    <property type="match status" value="1"/>
</dbReference>
<gene>
    <name evidence="9" type="ORF">D6B99_05720</name>
</gene>